<evidence type="ECO:0000313" key="1">
    <source>
        <dbReference type="EMBL" id="DAD71712.1"/>
    </source>
</evidence>
<dbReference type="EMBL" id="BK015886">
    <property type="protein sequence ID" value="DAD71712.1"/>
    <property type="molecule type" value="Genomic_DNA"/>
</dbReference>
<reference evidence="1" key="1">
    <citation type="journal article" date="2021" name="Proc. Natl. Acad. Sci. U.S.A.">
        <title>A Catalog of Tens of Thousands of Viruses from Human Metagenomes Reveals Hidden Associations with Chronic Diseases.</title>
        <authorList>
            <person name="Tisza M.J."/>
            <person name="Buck C.B."/>
        </authorList>
    </citation>
    <scope>NUCLEOTIDE SEQUENCE</scope>
    <source>
        <strain evidence="1">Cti9m5</strain>
    </source>
</reference>
<protein>
    <submittedName>
        <fullName evidence="1">Uncharacterized protein</fullName>
    </submittedName>
</protein>
<name>A0A8S5LP95_9CAUD</name>
<organism evidence="1">
    <name type="scientific">Myoviridae sp. cti9m5</name>
    <dbReference type="NCBI Taxonomy" id="2827613"/>
    <lineage>
        <taxon>Viruses</taxon>
        <taxon>Duplodnaviria</taxon>
        <taxon>Heunggongvirae</taxon>
        <taxon>Uroviricota</taxon>
        <taxon>Caudoviricetes</taxon>
    </lineage>
</organism>
<proteinExistence type="predicted"/>
<sequence>MSRRAERRQRKNRGWEIGSLEFRLPLLWRL</sequence>
<accession>A0A8S5LP95</accession>